<dbReference type="Proteomes" id="UP000008207">
    <property type="component" value="Plasmid pMNOD04"/>
</dbReference>
<dbReference type="AlphaFoldDB" id="B8IY27"/>
<sequence>MAATSGRYVFATSRIALFEERVRDLRQQAEHYQTNPTIRVLHHQSSDLSINASVVSEIEDAPRIYKDQEHIVLFITHEGMMAADLDGFVGWHIYIDESPAAVSSAAFKVPATATYLDAAYDLEPSSKKGWFKVVPKPSAPDKSAIINDEFLSGLATFHKRARSSQGVFVNVSSWTNVIGSHKPLQWWSAWTPAELGAFASVTIAGSGYRHSIGYKATQTWCPDQVDFVFEEVKSPARARAKVRVHFLARHRGSTTFWKGAGRACLVKAARYLATIPNIGYWATNTDFELSFEAAGLSGERVSPRQEGTNTLIHHTCCALIYSSKAVPSDGPILEVFGLKKSDIERAREVEDIVQFVLRGALRRPDFDGTYEVYLYEEHQANMLKTYLEQEGIADVELVAVDEAGILDVQRPKSGRPRIQLDESSKAERVERRRESDKRRKRRERAAEKQRRQKNGTYRGRGRP</sequence>
<gene>
    <name evidence="2" type="ordered locus">Mnod_7724</name>
</gene>
<evidence type="ECO:0000313" key="2">
    <source>
        <dbReference type="EMBL" id="ACL63317.1"/>
    </source>
</evidence>
<feature type="compositionally biased region" description="Basic and acidic residues" evidence="1">
    <location>
        <begin position="418"/>
        <end position="437"/>
    </location>
</feature>
<evidence type="ECO:0000256" key="1">
    <source>
        <dbReference type="SAM" id="MobiDB-lite"/>
    </source>
</evidence>
<accession>B8IY27</accession>
<feature type="region of interest" description="Disordered" evidence="1">
    <location>
        <begin position="412"/>
        <end position="463"/>
    </location>
</feature>
<proteinExistence type="predicted"/>
<dbReference type="HOGENOM" id="CLU_547355_0_0_5"/>
<protein>
    <submittedName>
        <fullName evidence="2">Uncharacterized protein</fullName>
    </submittedName>
</protein>
<geneLocation type="plasmid" evidence="2 3">
    <name>pMNOD04</name>
</geneLocation>
<keyword evidence="3" id="KW-1185">Reference proteome</keyword>
<keyword evidence="2" id="KW-0614">Plasmid</keyword>
<organism evidence="2 3">
    <name type="scientific">Methylobacterium nodulans (strain LMG 21967 / CNCM I-2342 / ORS 2060)</name>
    <dbReference type="NCBI Taxonomy" id="460265"/>
    <lineage>
        <taxon>Bacteria</taxon>
        <taxon>Pseudomonadati</taxon>
        <taxon>Pseudomonadota</taxon>
        <taxon>Alphaproteobacteria</taxon>
        <taxon>Hyphomicrobiales</taxon>
        <taxon>Methylobacteriaceae</taxon>
        <taxon>Methylobacterium</taxon>
    </lineage>
</organism>
<reference evidence="3" key="1">
    <citation type="submission" date="2009-01" db="EMBL/GenBank/DDBJ databases">
        <title>Complete sequence of plasmid 4 of Methylobacterium nodulans ORS 2060.</title>
        <authorList>
            <consortium name="US DOE Joint Genome Institute"/>
            <person name="Lucas S."/>
            <person name="Copeland A."/>
            <person name="Lapidus A."/>
            <person name="Glavina del Rio T."/>
            <person name="Dalin E."/>
            <person name="Tice H."/>
            <person name="Bruce D."/>
            <person name="Goodwin L."/>
            <person name="Pitluck S."/>
            <person name="Sims D."/>
            <person name="Brettin T."/>
            <person name="Detter J.C."/>
            <person name="Han C."/>
            <person name="Larimer F."/>
            <person name="Land M."/>
            <person name="Hauser L."/>
            <person name="Kyrpides N."/>
            <person name="Ivanova N."/>
            <person name="Marx C.J."/>
            <person name="Richardson P."/>
        </authorList>
    </citation>
    <scope>NUCLEOTIDE SEQUENCE [LARGE SCALE GENOMIC DNA]</scope>
    <source>
        <strain evidence="3">LMG 21967 / CNCM I-2342 / ORS 2060</strain>
        <plasmid evidence="3">Plasmid pMNOD04</plasmid>
    </source>
</reference>
<dbReference type="KEGG" id="mno:Mnod_7724"/>
<evidence type="ECO:0000313" key="3">
    <source>
        <dbReference type="Proteomes" id="UP000008207"/>
    </source>
</evidence>
<dbReference type="EMBL" id="CP001353">
    <property type="protein sequence ID" value="ACL63317.1"/>
    <property type="molecule type" value="Genomic_DNA"/>
</dbReference>
<name>B8IY27_METNO</name>